<evidence type="ECO:0000313" key="2">
    <source>
        <dbReference type="Proteomes" id="UP001055811"/>
    </source>
</evidence>
<protein>
    <submittedName>
        <fullName evidence="1">Uncharacterized protein</fullName>
    </submittedName>
</protein>
<accession>A0ACB8YVT1</accession>
<sequence>MLSLSSGDSSPPPSTIGAKRSGKRRKMIISEDEVEEEDVKPIGNIVRVSGEGASRRNHFKGFEADGVSYELEDTVLISPEEHNIYMKPVVAIIKCNVRWKDHGDWTEILSARICKFGRRKRTFLYFGGGRVPGRVGYAQVSCAFCSLK</sequence>
<proteinExistence type="predicted"/>
<keyword evidence="2" id="KW-1185">Reference proteome</keyword>
<reference evidence="2" key="1">
    <citation type="journal article" date="2022" name="Mol. Ecol. Resour.">
        <title>The genomes of chicory, endive, great burdock and yacon provide insights into Asteraceae palaeo-polyploidization history and plant inulin production.</title>
        <authorList>
            <person name="Fan W."/>
            <person name="Wang S."/>
            <person name="Wang H."/>
            <person name="Wang A."/>
            <person name="Jiang F."/>
            <person name="Liu H."/>
            <person name="Zhao H."/>
            <person name="Xu D."/>
            <person name="Zhang Y."/>
        </authorList>
    </citation>
    <scope>NUCLEOTIDE SEQUENCE [LARGE SCALE GENOMIC DNA]</scope>
    <source>
        <strain evidence="2">cv. Punajuju</strain>
    </source>
</reference>
<name>A0ACB8YVT1_CICIN</name>
<comment type="caution">
    <text evidence="1">The sequence shown here is derived from an EMBL/GenBank/DDBJ whole genome shotgun (WGS) entry which is preliminary data.</text>
</comment>
<evidence type="ECO:0000313" key="1">
    <source>
        <dbReference type="EMBL" id="KAI3689541.1"/>
    </source>
</evidence>
<organism evidence="1 2">
    <name type="scientific">Cichorium intybus</name>
    <name type="common">Chicory</name>
    <dbReference type="NCBI Taxonomy" id="13427"/>
    <lineage>
        <taxon>Eukaryota</taxon>
        <taxon>Viridiplantae</taxon>
        <taxon>Streptophyta</taxon>
        <taxon>Embryophyta</taxon>
        <taxon>Tracheophyta</taxon>
        <taxon>Spermatophyta</taxon>
        <taxon>Magnoliopsida</taxon>
        <taxon>eudicotyledons</taxon>
        <taxon>Gunneridae</taxon>
        <taxon>Pentapetalae</taxon>
        <taxon>asterids</taxon>
        <taxon>campanulids</taxon>
        <taxon>Asterales</taxon>
        <taxon>Asteraceae</taxon>
        <taxon>Cichorioideae</taxon>
        <taxon>Cichorieae</taxon>
        <taxon>Cichoriinae</taxon>
        <taxon>Cichorium</taxon>
    </lineage>
</organism>
<gene>
    <name evidence="1" type="ORF">L2E82_47501</name>
</gene>
<dbReference type="Proteomes" id="UP001055811">
    <property type="component" value="Linkage Group LG09"/>
</dbReference>
<dbReference type="EMBL" id="CM042017">
    <property type="protein sequence ID" value="KAI3689541.1"/>
    <property type="molecule type" value="Genomic_DNA"/>
</dbReference>
<reference evidence="1 2" key="2">
    <citation type="journal article" date="2022" name="Mol. Ecol. Resour.">
        <title>The genomes of chicory, endive, great burdock and yacon provide insights into Asteraceae paleo-polyploidization history and plant inulin production.</title>
        <authorList>
            <person name="Fan W."/>
            <person name="Wang S."/>
            <person name="Wang H."/>
            <person name="Wang A."/>
            <person name="Jiang F."/>
            <person name="Liu H."/>
            <person name="Zhao H."/>
            <person name="Xu D."/>
            <person name="Zhang Y."/>
        </authorList>
    </citation>
    <scope>NUCLEOTIDE SEQUENCE [LARGE SCALE GENOMIC DNA]</scope>
    <source>
        <strain evidence="2">cv. Punajuju</strain>
        <tissue evidence="1">Leaves</tissue>
    </source>
</reference>